<sequence>MSISTPPRILDASAVVELAGGHPELMLLLQRAAAEHVMLAMPALAVAEANAVLRLEENVWYHLFASTNLHEQSLSWSGAVAAGAIAAPRLEHHPMQPALIGPIMVGQVVNEAISMNGVIVTRIPEAYGAYHVSVLALE</sequence>
<gene>
    <name evidence="1" type="ordered locus">AMIS_24750</name>
</gene>
<evidence type="ECO:0000313" key="2">
    <source>
        <dbReference type="Proteomes" id="UP000007882"/>
    </source>
</evidence>
<organism evidence="1 2">
    <name type="scientific">Actinoplanes missouriensis (strain ATCC 14538 / DSM 43046 / CBS 188.64 / JCM 3121 / NBRC 102363 / NCIMB 12654 / NRRL B-3342 / UNCC 431)</name>
    <dbReference type="NCBI Taxonomy" id="512565"/>
    <lineage>
        <taxon>Bacteria</taxon>
        <taxon>Bacillati</taxon>
        <taxon>Actinomycetota</taxon>
        <taxon>Actinomycetes</taxon>
        <taxon>Micromonosporales</taxon>
        <taxon>Micromonosporaceae</taxon>
        <taxon>Actinoplanes</taxon>
    </lineage>
</organism>
<dbReference type="AlphaFoldDB" id="I0H3V8"/>
<dbReference type="HOGENOM" id="CLU_1860930_0_0_11"/>
<name>I0H3V8_ACTM4</name>
<dbReference type="STRING" id="512565.AMIS_24750"/>
<dbReference type="RefSeq" id="WP_014442590.1">
    <property type="nucleotide sequence ID" value="NC_017093.1"/>
</dbReference>
<evidence type="ECO:0000313" key="1">
    <source>
        <dbReference type="EMBL" id="BAL87695.1"/>
    </source>
</evidence>
<dbReference type="OrthoDB" id="3294692at2"/>
<proteinExistence type="predicted"/>
<dbReference type="PATRIC" id="fig|512565.3.peg.2474"/>
<keyword evidence="2" id="KW-1185">Reference proteome</keyword>
<evidence type="ECO:0008006" key="3">
    <source>
        <dbReference type="Google" id="ProtNLM"/>
    </source>
</evidence>
<dbReference type="KEGG" id="ams:AMIS_24750"/>
<accession>I0H3V8</accession>
<dbReference type="EMBL" id="AP012319">
    <property type="protein sequence ID" value="BAL87695.1"/>
    <property type="molecule type" value="Genomic_DNA"/>
</dbReference>
<dbReference type="Proteomes" id="UP000007882">
    <property type="component" value="Chromosome"/>
</dbReference>
<protein>
    <recommendedName>
        <fullName evidence="3">PIN domain-containing protein</fullName>
    </recommendedName>
</protein>
<reference evidence="1 2" key="1">
    <citation type="submission" date="2012-02" db="EMBL/GenBank/DDBJ databases">
        <title>Complete genome sequence of Actinoplanes missouriensis 431 (= NBRC 102363).</title>
        <authorList>
            <person name="Ohnishi Y."/>
            <person name="Ishikawa J."/>
            <person name="Sekine M."/>
            <person name="Hosoyama A."/>
            <person name="Harada T."/>
            <person name="Narita H."/>
            <person name="Hata T."/>
            <person name="Konno Y."/>
            <person name="Tutikane K."/>
            <person name="Fujita N."/>
            <person name="Horinouchi S."/>
            <person name="Hayakawa M."/>
        </authorList>
    </citation>
    <scope>NUCLEOTIDE SEQUENCE [LARGE SCALE GENOMIC DNA]</scope>
    <source>
        <strain evidence="2">ATCC 14538 / DSM 43046 / CBS 188.64 / JCM 3121 / NBRC 102363 / NCIMB 12654 / NRRL B-3342 / UNCC 431</strain>
    </source>
</reference>